<dbReference type="SUPFAM" id="SSF52540">
    <property type="entry name" value="P-loop containing nucleoside triphosphate hydrolases"/>
    <property type="match status" value="1"/>
</dbReference>
<dbReference type="EC" id="5.6.2.4" evidence="8"/>
<comment type="subunit">
    <text evidence="8">Component of the replication restart primosome.</text>
</comment>
<protein>
    <recommendedName>
        <fullName evidence="8">Replication restart protein PriA</fullName>
    </recommendedName>
    <alternativeName>
        <fullName evidence="8">ATP-dependent DNA helicase PriA</fullName>
        <ecNumber evidence="8">5.6.2.4</ecNumber>
    </alternativeName>
    <alternativeName>
        <fullName evidence="8">DNA 3'-5' helicase PriA</fullName>
    </alternativeName>
</protein>
<evidence type="ECO:0000259" key="10">
    <source>
        <dbReference type="PROSITE" id="PS51194"/>
    </source>
</evidence>
<evidence type="ECO:0000313" key="11">
    <source>
        <dbReference type="EMBL" id="MDK9580772.1"/>
    </source>
</evidence>
<dbReference type="Pfam" id="PF00270">
    <property type="entry name" value="DEAD"/>
    <property type="match status" value="1"/>
</dbReference>
<evidence type="ECO:0000259" key="9">
    <source>
        <dbReference type="PROSITE" id="PS51192"/>
    </source>
</evidence>
<dbReference type="Pfam" id="PF00271">
    <property type="entry name" value="Helicase_C"/>
    <property type="match status" value="1"/>
</dbReference>
<feature type="binding site" evidence="8">
    <location>
        <position position="287"/>
    </location>
    <ligand>
        <name>Zn(2+)</name>
        <dbReference type="ChEBI" id="CHEBI:29105"/>
        <label>2</label>
    </ligand>
</feature>
<name>A0ABT7HKS2_9FUSO</name>
<evidence type="ECO:0000256" key="3">
    <source>
        <dbReference type="ARBA" id="ARBA00022723"/>
    </source>
</evidence>
<dbReference type="PANTHER" id="PTHR30580">
    <property type="entry name" value="PRIMOSOMAL PROTEIN N"/>
    <property type="match status" value="1"/>
</dbReference>
<keyword evidence="3 8" id="KW-0479">Metal-binding</keyword>
<dbReference type="Proteomes" id="UP001225134">
    <property type="component" value="Unassembled WGS sequence"/>
</dbReference>
<feature type="binding site" evidence="8">
    <location>
        <position position="275"/>
    </location>
    <ligand>
        <name>Zn(2+)</name>
        <dbReference type="ChEBI" id="CHEBI:29105"/>
        <label>1</label>
    </ligand>
</feature>
<dbReference type="RefSeq" id="WP_285153030.1">
    <property type="nucleotide sequence ID" value="NZ_JASSPP010000006.1"/>
</dbReference>
<dbReference type="InterPro" id="IPR014001">
    <property type="entry name" value="Helicase_ATP-bd"/>
</dbReference>
<keyword evidence="8" id="KW-0413">Isomerase</keyword>
<dbReference type="PROSITE" id="PS51192">
    <property type="entry name" value="HELICASE_ATP_BIND_1"/>
    <property type="match status" value="1"/>
</dbReference>
<keyword evidence="7 8" id="KW-0238">DNA-binding</keyword>
<evidence type="ECO:0000256" key="1">
    <source>
        <dbReference type="ARBA" id="ARBA00022515"/>
    </source>
</evidence>
<keyword evidence="8" id="KW-0378">Hydrolase</keyword>
<comment type="catalytic activity">
    <reaction evidence="8">
        <text>Couples ATP hydrolysis with the unwinding of duplex DNA by translocating in the 3'-5' direction.</text>
        <dbReference type="EC" id="5.6.2.4"/>
    </reaction>
</comment>
<keyword evidence="1 8" id="KW-0639">Primosome</keyword>
<dbReference type="EMBL" id="JASSPP010000006">
    <property type="protein sequence ID" value="MDK9580772.1"/>
    <property type="molecule type" value="Genomic_DNA"/>
</dbReference>
<dbReference type="InterPro" id="IPR041236">
    <property type="entry name" value="PriA_C"/>
</dbReference>
<evidence type="ECO:0000256" key="6">
    <source>
        <dbReference type="ARBA" id="ARBA00022840"/>
    </source>
</evidence>
<dbReference type="NCBIfam" id="TIGR00595">
    <property type="entry name" value="priA"/>
    <property type="match status" value="1"/>
</dbReference>
<feature type="domain" description="Helicase ATP-binding" evidence="9">
    <location>
        <begin position="52"/>
        <end position="218"/>
    </location>
</feature>
<dbReference type="SMART" id="SM00487">
    <property type="entry name" value="DEXDc"/>
    <property type="match status" value="1"/>
</dbReference>
<gene>
    <name evidence="8 11" type="primary">priA</name>
    <name evidence="11" type="ORF">QQA45_04485</name>
</gene>
<comment type="cofactor">
    <cofactor evidence="8">
        <name>Zn(2+)</name>
        <dbReference type="ChEBI" id="CHEBI:29105"/>
    </cofactor>
    <text evidence="8">Binds 2 zinc ions per subunit.</text>
</comment>
<dbReference type="InterPro" id="IPR011545">
    <property type="entry name" value="DEAD/DEAH_box_helicase_dom"/>
</dbReference>
<dbReference type="Pfam" id="PF18074">
    <property type="entry name" value="PriA_C"/>
    <property type="match status" value="1"/>
</dbReference>
<comment type="caution">
    <text evidence="11">The sequence shown here is derived from an EMBL/GenBank/DDBJ whole genome shotgun (WGS) entry which is preliminary data.</text>
</comment>
<dbReference type="HAMAP" id="MF_00983">
    <property type="entry name" value="PriA"/>
    <property type="match status" value="1"/>
</dbReference>
<organism evidence="11 12">
    <name type="scientific">Sneathia sanguinegens</name>
    <dbReference type="NCBI Taxonomy" id="40543"/>
    <lineage>
        <taxon>Bacteria</taxon>
        <taxon>Fusobacteriati</taxon>
        <taxon>Fusobacteriota</taxon>
        <taxon>Fusobacteriia</taxon>
        <taxon>Fusobacteriales</taxon>
        <taxon>Leptotrichiaceae</taxon>
        <taxon>Sneathia</taxon>
    </lineage>
</organism>
<keyword evidence="8" id="KW-0347">Helicase</keyword>
<keyword evidence="5 8" id="KW-0862">Zinc</keyword>
<keyword evidence="6 8" id="KW-0067">ATP-binding</keyword>
<feature type="binding site" evidence="8">
    <location>
        <position position="301"/>
    </location>
    <ligand>
        <name>Zn(2+)</name>
        <dbReference type="ChEBI" id="CHEBI:29105"/>
        <label>2</label>
    </ligand>
</feature>
<sequence length="567" mass="65919">MQWIHSYYLEPYGNLLPLIEEPAEQKLKEFKEKKKEIKDFELTEEQTKVYCDIKESDSKVHLINGVTGSGKTQIYIKLIKDAIKNGGGAILLVPEINLTSQLKSNLETFLGESVAIWHSKLSKKDKYKYHKLLNEGKIKVVLGARSAIFTNIQNLKYIIIDEEHETTYKQDEAPRYHVKNVAIKRALIENAKVVLGTATPSFETMYQVKQGYISQHILEKRYNGASLPSYVIKDMTEERGNISKDLLLAINDRIEKDEQVILLLNRKAYSIFIECKDCKNIVECKQCTFKLIYYKNNTLKCNQCGMVYKMLEKCEKCSSNKLEKIGIGTEKVEEQLKEIFDEELILRMDADSMTTKNKIVKAYRDFLNKKYKILIGTQILAKGFHFPDVTLVGVLNADQMLNFPDYRSYERSYQLITQAAGRAGRGDKKGEVFIQTYNKDSILIKAIVTSDYNLIYTNQMEAREKLFYPPFSKHIKILFTDINEKRLEEVTQQYYEYILNKLNLYAKIYPIAKCLVYKASKRYRLNINLIYDRKNNKKVKSVLRNILATRNKLITRILVDVDPLNML</sequence>
<proteinExistence type="inferred from homology"/>
<dbReference type="InterPro" id="IPR005259">
    <property type="entry name" value="PriA"/>
</dbReference>
<keyword evidence="12" id="KW-1185">Reference proteome</keyword>
<dbReference type="PROSITE" id="PS51194">
    <property type="entry name" value="HELICASE_CTER"/>
    <property type="match status" value="1"/>
</dbReference>
<feature type="binding site" evidence="8">
    <location>
        <position position="278"/>
    </location>
    <ligand>
        <name>Zn(2+)</name>
        <dbReference type="ChEBI" id="CHEBI:29105"/>
        <label>1</label>
    </ligand>
</feature>
<comment type="similarity">
    <text evidence="8">Belongs to the helicase family. PriA subfamily.</text>
</comment>
<evidence type="ECO:0000256" key="7">
    <source>
        <dbReference type="ARBA" id="ARBA00023125"/>
    </source>
</evidence>
<evidence type="ECO:0000256" key="4">
    <source>
        <dbReference type="ARBA" id="ARBA00022741"/>
    </source>
</evidence>
<feature type="binding site" evidence="8">
    <location>
        <position position="314"/>
    </location>
    <ligand>
        <name>Zn(2+)</name>
        <dbReference type="ChEBI" id="CHEBI:29105"/>
        <label>1</label>
    </ligand>
</feature>
<evidence type="ECO:0000256" key="2">
    <source>
        <dbReference type="ARBA" id="ARBA00022705"/>
    </source>
</evidence>
<reference evidence="11 12" key="1">
    <citation type="submission" date="2023-06" db="EMBL/GenBank/DDBJ databases">
        <title>Antibody response to the Sneathia vaginalis cytopathogenic toxin A during pregnancy.</title>
        <authorList>
            <person name="Mccoy Z.T."/>
            <person name="Serrano M.G."/>
            <person name="Spaine K."/>
            <person name="Edwards D.J."/>
            <person name="Buck G.A."/>
            <person name="Jefferson K."/>
        </authorList>
    </citation>
    <scope>NUCLEOTIDE SEQUENCE [LARGE SCALE GENOMIC DNA]</scope>
    <source>
        <strain evidence="11 12">CCUG 42621</strain>
    </source>
</reference>
<dbReference type="Gene3D" id="3.40.50.300">
    <property type="entry name" value="P-loop containing nucleotide triphosphate hydrolases"/>
    <property type="match status" value="2"/>
</dbReference>
<feature type="binding site" evidence="8">
    <location>
        <position position="304"/>
    </location>
    <ligand>
        <name>Zn(2+)</name>
        <dbReference type="ChEBI" id="CHEBI:29105"/>
        <label>2</label>
    </ligand>
</feature>
<dbReference type="PANTHER" id="PTHR30580:SF0">
    <property type="entry name" value="PRIMOSOMAL PROTEIN N"/>
    <property type="match status" value="1"/>
</dbReference>
<accession>A0ABT7HKS2</accession>
<comment type="catalytic activity">
    <reaction evidence="8">
        <text>ATP + H2O = ADP + phosphate + H(+)</text>
        <dbReference type="Rhea" id="RHEA:13065"/>
        <dbReference type="ChEBI" id="CHEBI:15377"/>
        <dbReference type="ChEBI" id="CHEBI:15378"/>
        <dbReference type="ChEBI" id="CHEBI:30616"/>
        <dbReference type="ChEBI" id="CHEBI:43474"/>
        <dbReference type="ChEBI" id="CHEBI:456216"/>
        <dbReference type="EC" id="5.6.2.4"/>
    </reaction>
</comment>
<feature type="binding site" evidence="8">
    <location>
        <position position="317"/>
    </location>
    <ligand>
        <name>Zn(2+)</name>
        <dbReference type="ChEBI" id="CHEBI:29105"/>
        <label>1</label>
    </ligand>
</feature>
<comment type="function">
    <text evidence="8">Initiates the restart of stalled replication forks, which reloads the replicative helicase on sites other than the origin of replication. Recognizes and binds to abandoned replication forks and remodels them to uncover a helicase loading site. Promotes assembly of the primosome at these replication forks.</text>
</comment>
<dbReference type="SMART" id="SM00490">
    <property type="entry name" value="HELICc"/>
    <property type="match status" value="1"/>
</dbReference>
<evidence type="ECO:0000256" key="8">
    <source>
        <dbReference type="HAMAP-Rule" id="MF_00983"/>
    </source>
</evidence>
<feature type="binding site" evidence="8">
    <location>
        <position position="284"/>
    </location>
    <ligand>
        <name>Zn(2+)</name>
        <dbReference type="ChEBI" id="CHEBI:29105"/>
        <label>2</label>
    </ligand>
</feature>
<keyword evidence="4 8" id="KW-0547">Nucleotide-binding</keyword>
<evidence type="ECO:0000313" key="12">
    <source>
        <dbReference type="Proteomes" id="UP001225134"/>
    </source>
</evidence>
<dbReference type="InterPro" id="IPR001650">
    <property type="entry name" value="Helicase_C-like"/>
</dbReference>
<keyword evidence="2 8" id="KW-0235">DNA replication</keyword>
<evidence type="ECO:0000256" key="5">
    <source>
        <dbReference type="ARBA" id="ARBA00022833"/>
    </source>
</evidence>
<feature type="domain" description="Helicase C-terminal" evidence="10">
    <location>
        <begin position="306"/>
        <end position="468"/>
    </location>
</feature>
<dbReference type="InterPro" id="IPR027417">
    <property type="entry name" value="P-loop_NTPase"/>
</dbReference>